<feature type="transmembrane region" description="Helical" evidence="6">
    <location>
        <begin position="345"/>
        <end position="364"/>
    </location>
</feature>
<protein>
    <submittedName>
        <fullName evidence="7">MFS family permease</fullName>
    </submittedName>
</protein>
<dbReference type="InterPro" id="IPR036259">
    <property type="entry name" value="MFS_trans_sf"/>
</dbReference>
<comment type="subcellular location">
    <subcellularLocation>
        <location evidence="1">Cell membrane</location>
        <topology evidence="1">Multi-pass membrane protein</topology>
    </subcellularLocation>
</comment>
<dbReference type="GO" id="GO:0005886">
    <property type="term" value="C:plasma membrane"/>
    <property type="evidence" value="ECO:0007669"/>
    <property type="project" value="UniProtKB-SubCell"/>
</dbReference>
<accession>A0A7W9J8Z7</accession>
<feature type="transmembrane region" description="Helical" evidence="6">
    <location>
        <begin position="55"/>
        <end position="75"/>
    </location>
</feature>
<comment type="caution">
    <text evidence="7">The sequence shown here is derived from an EMBL/GenBank/DDBJ whole genome shotgun (WGS) entry which is preliminary data.</text>
</comment>
<dbReference type="RefSeq" id="WP_184798098.1">
    <property type="nucleotide sequence ID" value="NZ_JACHMY010000001.1"/>
</dbReference>
<evidence type="ECO:0000256" key="6">
    <source>
        <dbReference type="SAM" id="Phobius"/>
    </source>
</evidence>
<feature type="transmembrane region" description="Helical" evidence="6">
    <location>
        <begin position="376"/>
        <end position="396"/>
    </location>
</feature>
<feature type="transmembrane region" description="Helical" evidence="6">
    <location>
        <begin position="256"/>
        <end position="277"/>
    </location>
</feature>
<dbReference type="InterPro" id="IPR011701">
    <property type="entry name" value="MFS"/>
</dbReference>
<gene>
    <name evidence="7" type="ORF">HDA39_004535</name>
</gene>
<dbReference type="Pfam" id="PF07690">
    <property type="entry name" value="MFS_1"/>
    <property type="match status" value="1"/>
</dbReference>
<feature type="transmembrane region" description="Helical" evidence="6">
    <location>
        <begin position="313"/>
        <end position="333"/>
    </location>
</feature>
<evidence type="ECO:0000313" key="8">
    <source>
        <dbReference type="Proteomes" id="UP000549971"/>
    </source>
</evidence>
<name>A0A7W9J8Z7_9ACTN</name>
<dbReference type="EMBL" id="JACHMY010000001">
    <property type="protein sequence ID" value="MBB5837801.1"/>
    <property type="molecule type" value="Genomic_DNA"/>
</dbReference>
<reference evidence="7 8" key="1">
    <citation type="submission" date="2020-08" db="EMBL/GenBank/DDBJ databases">
        <title>Sequencing the genomes of 1000 actinobacteria strains.</title>
        <authorList>
            <person name="Klenk H.-P."/>
        </authorList>
    </citation>
    <scope>NUCLEOTIDE SEQUENCE [LARGE SCALE GENOMIC DNA]</scope>
    <source>
        <strain evidence="7 8">DSM 28967</strain>
    </source>
</reference>
<dbReference type="PANTHER" id="PTHR23513">
    <property type="entry name" value="INTEGRAL MEMBRANE EFFLUX PROTEIN-RELATED"/>
    <property type="match status" value="1"/>
</dbReference>
<feature type="transmembrane region" description="Helical" evidence="6">
    <location>
        <begin position="96"/>
        <end position="118"/>
    </location>
</feature>
<keyword evidence="5 6" id="KW-0472">Membrane</keyword>
<dbReference type="AlphaFoldDB" id="A0A7W9J8Z7"/>
<feature type="transmembrane region" description="Helical" evidence="6">
    <location>
        <begin position="173"/>
        <end position="193"/>
    </location>
</feature>
<dbReference type="Gene3D" id="1.20.1250.20">
    <property type="entry name" value="MFS general substrate transporter like domains"/>
    <property type="match status" value="2"/>
</dbReference>
<dbReference type="SUPFAM" id="SSF103473">
    <property type="entry name" value="MFS general substrate transporter"/>
    <property type="match status" value="1"/>
</dbReference>
<dbReference type="CDD" id="cd06173">
    <property type="entry name" value="MFS_MefA_like"/>
    <property type="match status" value="1"/>
</dbReference>
<feature type="transmembrane region" description="Helical" evidence="6">
    <location>
        <begin position="284"/>
        <end position="301"/>
    </location>
</feature>
<feature type="transmembrane region" description="Helical" evidence="6">
    <location>
        <begin position="222"/>
        <end position="244"/>
    </location>
</feature>
<sequence length="409" mass="42337">MTRVAEVAPARALRPANFRLYFAARTTSLLGDAMIPVALSVGVLAAGYGATGVGYALGAWLAAVALCRLFGGVLADRFTARRMMVLADFARFALQAMTAVAFAVGTPSLVLIVVLQFLSGAATAMFQPGVASLVPQVANDVQKANGTLRIAESMAGVLGPALAGVLVSVSGPAVVFAIYAATYAISGLCLLGLKLETAKGTGGTSFVTELVEGWQAFRARTWLWSVIAIFGLYGCFVVGTSLPIGAELVISHLDSTALGLGLAAFGAGGAIGGTIAIRFRPRRPLAVGSIGWALFAIYPLVPALHPNLTVLMIGWSIAGAGIAFWSVLWSTTVQTQVPPELLNRVYAYDVAGSLVTMALGRTVAGPLAGVTGEVPLMVFATALGLFCAALLIVVPATRRLEVPRPRHPR</sequence>
<evidence type="ECO:0000256" key="2">
    <source>
        <dbReference type="ARBA" id="ARBA00022475"/>
    </source>
</evidence>
<evidence type="ECO:0000256" key="3">
    <source>
        <dbReference type="ARBA" id="ARBA00022692"/>
    </source>
</evidence>
<dbReference type="Proteomes" id="UP000549971">
    <property type="component" value="Unassembled WGS sequence"/>
</dbReference>
<proteinExistence type="predicted"/>
<dbReference type="PANTHER" id="PTHR23513:SF11">
    <property type="entry name" value="STAPHYLOFERRIN A TRANSPORTER"/>
    <property type="match status" value="1"/>
</dbReference>
<evidence type="ECO:0000313" key="7">
    <source>
        <dbReference type="EMBL" id="MBB5837801.1"/>
    </source>
</evidence>
<keyword evidence="2" id="KW-1003">Cell membrane</keyword>
<keyword evidence="3 6" id="KW-0812">Transmembrane</keyword>
<dbReference type="GO" id="GO:0022857">
    <property type="term" value="F:transmembrane transporter activity"/>
    <property type="evidence" value="ECO:0007669"/>
    <property type="project" value="InterPro"/>
</dbReference>
<evidence type="ECO:0000256" key="4">
    <source>
        <dbReference type="ARBA" id="ARBA00022989"/>
    </source>
</evidence>
<evidence type="ECO:0000256" key="1">
    <source>
        <dbReference type="ARBA" id="ARBA00004651"/>
    </source>
</evidence>
<keyword evidence="4 6" id="KW-1133">Transmembrane helix</keyword>
<keyword evidence="8" id="KW-1185">Reference proteome</keyword>
<organism evidence="7 8">
    <name type="scientific">Kribbella italica</name>
    <dbReference type="NCBI Taxonomy" id="1540520"/>
    <lineage>
        <taxon>Bacteria</taxon>
        <taxon>Bacillati</taxon>
        <taxon>Actinomycetota</taxon>
        <taxon>Actinomycetes</taxon>
        <taxon>Propionibacteriales</taxon>
        <taxon>Kribbellaceae</taxon>
        <taxon>Kribbella</taxon>
    </lineage>
</organism>
<evidence type="ECO:0000256" key="5">
    <source>
        <dbReference type="ARBA" id="ARBA00023136"/>
    </source>
</evidence>
<feature type="transmembrane region" description="Helical" evidence="6">
    <location>
        <begin position="29"/>
        <end position="49"/>
    </location>
</feature>